<keyword evidence="2" id="KW-1185">Reference proteome</keyword>
<sequence>MIIDVDGLKFNFATNWQASKYDEWSYYRNQFVKQFAGIKAVDLLAISPKKITFLIEVKDYTHPNTEKPSDLPQAVADKVLNTLAALLPCSLLANDATEKAFAKQVLLSNQLHVVLHMEQPRAHKPVVDAADVLQKLKKLLRAVDAHPKVVSIQNNSILPWNVSK</sequence>
<organism evidence="1 2">
    <name type="scientific">Agitococcus lubricus</name>
    <dbReference type="NCBI Taxonomy" id="1077255"/>
    <lineage>
        <taxon>Bacteria</taxon>
        <taxon>Pseudomonadati</taxon>
        <taxon>Pseudomonadota</taxon>
        <taxon>Gammaproteobacteria</taxon>
        <taxon>Moraxellales</taxon>
        <taxon>Moraxellaceae</taxon>
        <taxon>Agitococcus</taxon>
    </lineage>
</organism>
<proteinExistence type="predicted"/>
<dbReference type="EMBL" id="QAON01000013">
    <property type="protein sequence ID" value="PTQ88237.1"/>
    <property type="molecule type" value="Genomic_DNA"/>
</dbReference>
<name>A0A2T5IWG8_9GAMM</name>
<evidence type="ECO:0000313" key="2">
    <source>
        <dbReference type="Proteomes" id="UP000244223"/>
    </source>
</evidence>
<reference evidence="1 2" key="1">
    <citation type="submission" date="2018-04" db="EMBL/GenBank/DDBJ databases">
        <title>Genomic Encyclopedia of Archaeal and Bacterial Type Strains, Phase II (KMG-II): from individual species to whole genera.</title>
        <authorList>
            <person name="Goeker M."/>
        </authorList>
    </citation>
    <scope>NUCLEOTIDE SEQUENCE [LARGE SCALE GENOMIC DNA]</scope>
    <source>
        <strain evidence="1 2">DSM 5822</strain>
    </source>
</reference>
<evidence type="ECO:0000313" key="1">
    <source>
        <dbReference type="EMBL" id="PTQ88237.1"/>
    </source>
</evidence>
<dbReference type="OrthoDB" id="8479564at2"/>
<dbReference type="RefSeq" id="WP_107866350.1">
    <property type="nucleotide sequence ID" value="NZ_QAON01000013.1"/>
</dbReference>
<protein>
    <recommendedName>
        <fullName evidence="3">Cysteinyl-tRNA synthetase</fullName>
    </recommendedName>
</protein>
<evidence type="ECO:0008006" key="3">
    <source>
        <dbReference type="Google" id="ProtNLM"/>
    </source>
</evidence>
<comment type="caution">
    <text evidence="1">The sequence shown here is derived from an EMBL/GenBank/DDBJ whole genome shotgun (WGS) entry which is preliminary data.</text>
</comment>
<gene>
    <name evidence="1" type="ORF">C8N29_1133</name>
</gene>
<accession>A0A2T5IWG8</accession>
<dbReference type="AlphaFoldDB" id="A0A2T5IWG8"/>
<dbReference type="Proteomes" id="UP000244223">
    <property type="component" value="Unassembled WGS sequence"/>
</dbReference>